<keyword evidence="2" id="KW-1133">Transmembrane helix</keyword>
<evidence type="ECO:0000256" key="1">
    <source>
        <dbReference type="ARBA" id="ARBA00022679"/>
    </source>
</evidence>
<dbReference type="GO" id="GO:0051999">
    <property type="term" value="P:mannosyl-inositol phosphorylceramide biosynthetic process"/>
    <property type="evidence" value="ECO:0007669"/>
    <property type="project" value="TreeGrafter"/>
</dbReference>
<dbReference type="Pfam" id="PF04488">
    <property type="entry name" value="Gly_transf_sug"/>
    <property type="match status" value="1"/>
</dbReference>
<dbReference type="SUPFAM" id="SSF53448">
    <property type="entry name" value="Nucleotide-diphospho-sugar transferases"/>
    <property type="match status" value="1"/>
</dbReference>
<reference evidence="3" key="1">
    <citation type="submission" date="2021-02" db="EMBL/GenBank/DDBJ databases">
        <authorList>
            <person name="Nowell W R."/>
        </authorList>
    </citation>
    <scope>NUCLEOTIDE SEQUENCE</scope>
</reference>
<dbReference type="Gene3D" id="3.90.550.20">
    <property type="match status" value="1"/>
</dbReference>
<dbReference type="PANTHER" id="PTHR32385:SF15">
    <property type="entry name" value="INOSITOL PHOSPHOCERAMIDE MANNOSYLTRANSFERASE 1"/>
    <property type="match status" value="1"/>
</dbReference>
<dbReference type="InterPro" id="IPR029044">
    <property type="entry name" value="Nucleotide-diphossugar_trans"/>
</dbReference>
<proteinExistence type="predicted"/>
<dbReference type="PANTHER" id="PTHR32385">
    <property type="entry name" value="MANNOSYL PHOSPHORYLINOSITOL CERAMIDE SYNTHASE"/>
    <property type="match status" value="1"/>
</dbReference>
<keyword evidence="2" id="KW-0812">Transmembrane</keyword>
<feature type="transmembrane region" description="Helical" evidence="2">
    <location>
        <begin position="269"/>
        <end position="289"/>
    </location>
</feature>
<evidence type="ECO:0000256" key="2">
    <source>
        <dbReference type="SAM" id="Phobius"/>
    </source>
</evidence>
<name>A0A817QZD3_9BILA</name>
<keyword evidence="2" id="KW-0472">Membrane</keyword>
<evidence type="ECO:0000313" key="3">
    <source>
        <dbReference type="EMBL" id="CAF3231597.1"/>
    </source>
</evidence>
<gene>
    <name evidence="3" type="ORF">TIS948_LOCUS14137</name>
</gene>
<dbReference type="AlphaFoldDB" id="A0A817QZD3"/>
<dbReference type="GO" id="GO:0016020">
    <property type="term" value="C:membrane"/>
    <property type="evidence" value="ECO:0007669"/>
    <property type="project" value="GOC"/>
</dbReference>
<organism evidence="3 4">
    <name type="scientific">Rotaria socialis</name>
    <dbReference type="NCBI Taxonomy" id="392032"/>
    <lineage>
        <taxon>Eukaryota</taxon>
        <taxon>Metazoa</taxon>
        <taxon>Spiralia</taxon>
        <taxon>Gnathifera</taxon>
        <taxon>Rotifera</taxon>
        <taxon>Eurotatoria</taxon>
        <taxon>Bdelloidea</taxon>
        <taxon>Philodinida</taxon>
        <taxon>Philodinidae</taxon>
        <taxon>Rotaria</taxon>
    </lineage>
</organism>
<evidence type="ECO:0008006" key="5">
    <source>
        <dbReference type="Google" id="ProtNLM"/>
    </source>
</evidence>
<dbReference type="InterPro" id="IPR051706">
    <property type="entry name" value="Glycosyltransferase_domain"/>
</dbReference>
<sequence>MSTSLRTTCFSSFFIFLILLIYIIWPWFHAGYMWRQSTIEASIFFSSSLSNNETNPVPRIIHQTYRDIHSIPLKWQKASNSCRTLHSDYKYYFWTDEQGRLLIEKEFPCLLSTFDSYPYDIQRADVIRLVALYVHGGIYLDLDIVCLTSLDRLLKYEFILPKTKPVGLSNDVIISKPKHPFLFKILHELSKFNQNYFTKYPTVMFSTGPMFLTKQASSYVNRSSLDILSSELYGKYSTNSSYALFRHLKASSWHGNDASIIKLIYRWRYMVLAAVTVVLMMIFILIYFIQQYNFTIKITYHIYLAIWLTFNSSTLKEPTLIHNKYVRISL</sequence>
<feature type="transmembrane region" description="Helical" evidence="2">
    <location>
        <begin position="12"/>
        <end position="28"/>
    </location>
</feature>
<dbReference type="GO" id="GO:0000030">
    <property type="term" value="F:mannosyltransferase activity"/>
    <property type="evidence" value="ECO:0007669"/>
    <property type="project" value="TreeGrafter"/>
</dbReference>
<accession>A0A817QZD3</accession>
<comment type="caution">
    <text evidence="3">The sequence shown here is derived from an EMBL/GenBank/DDBJ whole genome shotgun (WGS) entry which is preliminary data.</text>
</comment>
<dbReference type="EMBL" id="CAJNXB010002285">
    <property type="protein sequence ID" value="CAF3231597.1"/>
    <property type="molecule type" value="Genomic_DNA"/>
</dbReference>
<dbReference type="Proteomes" id="UP000663825">
    <property type="component" value="Unassembled WGS sequence"/>
</dbReference>
<dbReference type="InterPro" id="IPR007577">
    <property type="entry name" value="GlycoTrfase_DXD_sugar-bd_CS"/>
</dbReference>
<keyword evidence="1" id="KW-0808">Transferase</keyword>
<evidence type="ECO:0000313" key="4">
    <source>
        <dbReference type="Proteomes" id="UP000663825"/>
    </source>
</evidence>
<dbReference type="OrthoDB" id="10020246at2759"/>
<protein>
    <recommendedName>
        <fullName evidence="5">Glycosyltransferase</fullName>
    </recommendedName>
</protein>